<dbReference type="InterPro" id="IPR012337">
    <property type="entry name" value="RNaseH-like_sf"/>
</dbReference>
<dbReference type="GO" id="GO:0003964">
    <property type="term" value="F:RNA-directed DNA polymerase activity"/>
    <property type="evidence" value="ECO:0007669"/>
    <property type="project" value="UniProtKB-EC"/>
</dbReference>
<dbReference type="SUPFAM" id="SSF53098">
    <property type="entry name" value="Ribonuclease H-like"/>
    <property type="match status" value="1"/>
</dbReference>
<evidence type="ECO:0000256" key="1">
    <source>
        <dbReference type="ARBA" id="ARBA00012493"/>
    </source>
</evidence>
<gene>
    <name evidence="3" type="ORF">ABMA28_009621</name>
</gene>
<dbReference type="Pfam" id="PF23663">
    <property type="entry name" value="Znf_SCAND3"/>
    <property type="match status" value="1"/>
</dbReference>
<dbReference type="InterPro" id="IPR041588">
    <property type="entry name" value="Integrase_H2C2"/>
</dbReference>
<dbReference type="InterPro" id="IPR036397">
    <property type="entry name" value="RNaseH_sf"/>
</dbReference>
<organism evidence="3 4">
    <name type="scientific">Loxostege sticticalis</name>
    <name type="common">Beet webworm moth</name>
    <dbReference type="NCBI Taxonomy" id="481309"/>
    <lineage>
        <taxon>Eukaryota</taxon>
        <taxon>Metazoa</taxon>
        <taxon>Ecdysozoa</taxon>
        <taxon>Arthropoda</taxon>
        <taxon>Hexapoda</taxon>
        <taxon>Insecta</taxon>
        <taxon>Pterygota</taxon>
        <taxon>Neoptera</taxon>
        <taxon>Endopterygota</taxon>
        <taxon>Lepidoptera</taxon>
        <taxon>Glossata</taxon>
        <taxon>Ditrysia</taxon>
        <taxon>Pyraloidea</taxon>
        <taxon>Crambidae</taxon>
        <taxon>Pyraustinae</taxon>
        <taxon>Loxostege</taxon>
    </lineage>
</organism>
<dbReference type="Gene3D" id="1.10.340.70">
    <property type="match status" value="1"/>
</dbReference>
<name>A0ABD0SAV2_LOXSC</name>
<comment type="caution">
    <text evidence="3">The sequence shown here is derived from an EMBL/GenBank/DDBJ whole genome shotgun (WGS) entry which is preliminary data.</text>
</comment>
<reference evidence="3 4" key="1">
    <citation type="submission" date="2024-06" db="EMBL/GenBank/DDBJ databases">
        <title>A chromosome-level genome assembly of beet webworm, Loxostege sticticalis.</title>
        <authorList>
            <person name="Zhang Y."/>
        </authorList>
    </citation>
    <scope>NUCLEOTIDE SEQUENCE [LARGE SCALE GENOMIC DNA]</scope>
    <source>
        <strain evidence="3">AQ028</strain>
        <tissue evidence="3">Male pupae</tissue>
    </source>
</reference>
<sequence>MSLNSDFKNNFQIQLKDFYSSQCGTVKKPWTKDRVLEVITHIKTAKVAMDSGVRRNPTQYYWCKKYKKYDVMNVADEDYLILKKNKPEDPTIRVVPMEQYFDILMEVHKESGHGGRDKMLYAIKNRLYIQKRAIEIFVSLCPICESKRNLPKKSLVTKPIISKDFNCRGQVDLIDLQSAADDGYKWLLNYQDHATKFIQLRPLRSKQAIEVAQQLIDIFLTFGAPYILQSDNGREFTAKIIEEMVKMWPECKIVHGRPRHPQTQGSVERSNQDVENMLRTWMRDNNSTNWSFGCKFVQYSKNASYHRIIGRSPYRALFGCDPKTGLQSSNIPGSVLQNIHAEEDLDNVVNSINEKDENQNVFMLQSSNQLMTNDLKSSVISKNTTENKTLNNDTSDVEINDISEHIILSAEGILVDNKSNFDNNGSMLGAVEIINFKNNIEFTENENDLCDSNCVVCGQPSSGAHQCYSCFKPVHTICGLSDGTEGYGSKVLCTLCSNQKTIINEREKAHKGVKRAAEKMVHDTAIKFTPLNVGDSIFLSVPKIDRGPLDTKNITGKITDSRNGVYQVGTKSGIIKQWFPRCELKLSSNSYNEEIPQIFLSLREAVTKQSLFGGQGFQKCSCKPAKNQCCTNRCACFKNKTICGSKCHSSLTCVNK</sequence>
<dbReference type="InterPro" id="IPR050951">
    <property type="entry name" value="Retrovirus_Pol_polyprotein"/>
</dbReference>
<evidence type="ECO:0000313" key="3">
    <source>
        <dbReference type="EMBL" id="KAL0811190.1"/>
    </source>
</evidence>
<dbReference type="Gene3D" id="3.30.420.10">
    <property type="entry name" value="Ribonuclease H-like superfamily/Ribonuclease H"/>
    <property type="match status" value="1"/>
</dbReference>
<dbReference type="Pfam" id="PF17921">
    <property type="entry name" value="Integrase_H2C2"/>
    <property type="match status" value="1"/>
</dbReference>
<accession>A0ABD0SAV2</accession>
<protein>
    <recommendedName>
        <fullName evidence="1">RNA-directed DNA polymerase</fullName>
        <ecNumber evidence="1">2.7.7.49</ecNumber>
    </recommendedName>
</protein>
<dbReference type="PANTHER" id="PTHR37984:SF5">
    <property type="entry name" value="PROTEIN NYNRIN-LIKE"/>
    <property type="match status" value="1"/>
</dbReference>
<dbReference type="AlphaFoldDB" id="A0ABD0SAV2"/>
<dbReference type="PROSITE" id="PS50994">
    <property type="entry name" value="INTEGRASE"/>
    <property type="match status" value="1"/>
</dbReference>
<evidence type="ECO:0000313" key="4">
    <source>
        <dbReference type="Proteomes" id="UP001549921"/>
    </source>
</evidence>
<dbReference type="InterPro" id="IPR001584">
    <property type="entry name" value="Integrase_cat-core"/>
</dbReference>
<evidence type="ECO:0000259" key="2">
    <source>
        <dbReference type="PROSITE" id="PS50994"/>
    </source>
</evidence>
<dbReference type="EMBL" id="JBEDNZ010000024">
    <property type="protein sequence ID" value="KAL0811190.1"/>
    <property type="molecule type" value="Genomic_DNA"/>
</dbReference>
<dbReference type="EC" id="2.7.7.49" evidence="1"/>
<feature type="domain" description="Integrase catalytic" evidence="2">
    <location>
        <begin position="155"/>
        <end position="321"/>
    </location>
</feature>
<dbReference type="PANTHER" id="PTHR37984">
    <property type="entry name" value="PROTEIN CBG26694"/>
    <property type="match status" value="1"/>
</dbReference>
<dbReference type="InterPro" id="IPR057560">
    <property type="entry name" value="Znf_SCAND3"/>
</dbReference>
<proteinExistence type="predicted"/>
<dbReference type="Proteomes" id="UP001549921">
    <property type="component" value="Unassembled WGS sequence"/>
</dbReference>